<accession>L0MZ77</accession>
<sequence>MKKVVILGGGIAGVESAIFLRKYKFDVELISDRDYFYIYPISIWIPTKEKRFEDVIIPLKNLADAHGFKFTQDKVLKVEKDSFTLEKSGERKDFDYLIVALGQSKLKHKGIENTYSICSNPDETLKYSEKLDEIIKKGKGKLAFGFGGNPKAKESVRGGPVFELLFNVDYYLRKLKVRDKFELTFFAPMPKPGERLGENALKMMDMMFKRLNIKSITGKKITEFTPEGVILEDGTKIESDLTCFIAAGDGHSAVKAGNLPQTEAGFIVIEPTNQVKGVENVYAVGDCCSLEGPEWKAKQGHLAEVMARNTAFNIALKENLEKGDPKTYIEHINILCLMDMGNGGGLAYRDDKRALLLPLPIIGHWMKKGWGVYYKLSKLGKIPRLPGM</sequence>
<dbReference type="PANTHER" id="PTHR43755:SF1">
    <property type="entry name" value="FAD-DEPENDENT PYRIDINE NUCLEOTIDE-DISULPHIDE OXIDOREDUCTASE"/>
    <property type="match status" value="1"/>
</dbReference>
<dbReference type="Pfam" id="PF07992">
    <property type="entry name" value="Pyr_redox_2"/>
    <property type="match status" value="1"/>
</dbReference>
<organism evidence="2">
    <name type="scientific">uncultured Aquificaceae bacterium</name>
    <dbReference type="NCBI Taxonomy" id="374108"/>
    <lineage>
        <taxon>Bacteria</taxon>
        <taxon>Pseudomonadati</taxon>
        <taxon>Aquificota</taxon>
        <taxon>Aquificia</taxon>
        <taxon>Aquificales</taxon>
        <taxon>Aquificaceae</taxon>
        <taxon>environmental samples</taxon>
    </lineage>
</organism>
<dbReference type="PANTHER" id="PTHR43755">
    <property type="match status" value="1"/>
</dbReference>
<feature type="domain" description="FAD/NAD(P)-binding" evidence="1">
    <location>
        <begin position="2"/>
        <end position="290"/>
    </location>
</feature>
<dbReference type="EMBL" id="AB735052">
    <property type="protein sequence ID" value="BAM71668.1"/>
    <property type="molecule type" value="Genomic_DNA"/>
</dbReference>
<gene>
    <name evidence="2" type="primary">sqr2</name>
</gene>
<name>L0MZ77_9AQUI</name>
<dbReference type="InterPro" id="IPR023753">
    <property type="entry name" value="FAD/NAD-binding_dom"/>
</dbReference>
<reference evidence="2" key="1">
    <citation type="journal article" date="2012" name="PLoS ONE">
        <title>Metagenomic and biochemical characterizations of sulfur oxidation metabolism in uncultured large sausage-shaped bacterium in hot spring microbial mats.</title>
        <authorList>
            <person name="Tamazawa S."/>
            <person name="Takasaki K."/>
            <person name="Tamaki H."/>
            <person name="Kamagata Y."/>
            <person name="Hanada S."/>
        </authorList>
    </citation>
    <scope>NUCLEOTIDE SEQUENCE</scope>
</reference>
<dbReference type="Gene3D" id="3.50.50.100">
    <property type="match status" value="1"/>
</dbReference>
<evidence type="ECO:0000313" key="2">
    <source>
        <dbReference type="EMBL" id="BAM71668.1"/>
    </source>
</evidence>
<proteinExistence type="predicted"/>
<dbReference type="InterPro" id="IPR052541">
    <property type="entry name" value="SQRD"/>
</dbReference>
<evidence type="ECO:0000259" key="1">
    <source>
        <dbReference type="Pfam" id="PF07992"/>
    </source>
</evidence>
<dbReference type="SUPFAM" id="SSF51905">
    <property type="entry name" value="FAD/NAD(P)-binding domain"/>
    <property type="match status" value="2"/>
</dbReference>
<dbReference type="GO" id="GO:0016491">
    <property type="term" value="F:oxidoreductase activity"/>
    <property type="evidence" value="ECO:0007669"/>
    <property type="project" value="InterPro"/>
</dbReference>
<protein>
    <submittedName>
        <fullName evidence="2">Putative sulfide-quinone reductase</fullName>
    </submittedName>
</protein>
<dbReference type="AlphaFoldDB" id="L0MZ77"/>
<dbReference type="InterPro" id="IPR036188">
    <property type="entry name" value="FAD/NAD-bd_sf"/>
</dbReference>